<sequence>MKIETIASLNEVGVQELAGKTVIVIDVLRATSCIVTALAGGCREVVPVETVGQAKQAFEEGSLLGGERSCRKIPGFDLGNSPLEYLKETVKDKRIIMTTTNGTKAVQKALKAENVLIGSMLNGTACIRAALQLKKDIVLICAGTQHVFSLEDGLCAGFLLDEADKIEGARQMEIDDLALALLYGYKQAKSDLTQAFHRCANGRRLHKLGFRQDVFFCCQQNLYLTVPIWREGRLIELLS</sequence>
<name>A0A2L1TY83_9BACL</name>
<dbReference type="FunFam" id="3.90.1560.10:FF:000001">
    <property type="entry name" value="Probable 2-phosphosulfolactate phosphatase"/>
    <property type="match status" value="1"/>
</dbReference>
<dbReference type="GeneID" id="64218235"/>
<dbReference type="Proteomes" id="UP000239833">
    <property type="component" value="Chromosome"/>
</dbReference>
<dbReference type="HAMAP" id="MF_00490">
    <property type="entry name" value="ComB"/>
    <property type="match status" value="1"/>
</dbReference>
<comment type="similarity">
    <text evidence="2 8">Belongs to the ComB family.</text>
</comment>
<keyword evidence="6 8" id="KW-0460">Magnesium</keyword>
<evidence type="ECO:0000256" key="7">
    <source>
        <dbReference type="ARBA" id="ARBA00033711"/>
    </source>
</evidence>
<evidence type="ECO:0000256" key="3">
    <source>
        <dbReference type="ARBA" id="ARBA00012953"/>
    </source>
</evidence>
<dbReference type="STRING" id="147375.BXP28_00545"/>
<dbReference type="InterPro" id="IPR005238">
    <property type="entry name" value="ComB-like"/>
</dbReference>
<keyword evidence="5 8" id="KW-0378">Hydrolase</keyword>
<evidence type="ECO:0000256" key="6">
    <source>
        <dbReference type="ARBA" id="ARBA00022842"/>
    </source>
</evidence>
<comment type="cofactor">
    <cofactor evidence="1 8">
        <name>Mg(2+)</name>
        <dbReference type="ChEBI" id="CHEBI:18420"/>
    </cofactor>
</comment>
<evidence type="ECO:0000256" key="1">
    <source>
        <dbReference type="ARBA" id="ARBA00001946"/>
    </source>
</evidence>
<evidence type="ECO:0000313" key="10">
    <source>
        <dbReference type="Proteomes" id="UP000239833"/>
    </source>
</evidence>
<evidence type="ECO:0000256" key="2">
    <source>
        <dbReference type="ARBA" id="ARBA00009997"/>
    </source>
</evidence>
<dbReference type="Gene3D" id="3.90.1560.10">
    <property type="entry name" value="ComB-like"/>
    <property type="match status" value="1"/>
</dbReference>
<comment type="catalytic activity">
    <reaction evidence="7 8">
        <text>(2R)-O-phospho-3-sulfolactate + H2O = (2R)-3-sulfolactate + phosphate</text>
        <dbReference type="Rhea" id="RHEA:23416"/>
        <dbReference type="ChEBI" id="CHEBI:15377"/>
        <dbReference type="ChEBI" id="CHEBI:15597"/>
        <dbReference type="ChEBI" id="CHEBI:43474"/>
        <dbReference type="ChEBI" id="CHEBI:58738"/>
        <dbReference type="EC" id="3.1.3.71"/>
    </reaction>
</comment>
<dbReference type="GO" id="GO:0050532">
    <property type="term" value="F:2-phosphosulfolactate phosphatase activity"/>
    <property type="evidence" value="ECO:0007669"/>
    <property type="project" value="UniProtKB-UniRule"/>
</dbReference>
<dbReference type="GO" id="GO:0050545">
    <property type="term" value="F:sulfopyruvate decarboxylase activity"/>
    <property type="evidence" value="ECO:0007669"/>
    <property type="project" value="TreeGrafter"/>
</dbReference>
<proteinExistence type="inferred from homology"/>
<dbReference type="Pfam" id="PF04029">
    <property type="entry name" value="2-ph_phosp"/>
    <property type="match status" value="1"/>
</dbReference>
<dbReference type="EMBL" id="CP019655">
    <property type="protein sequence ID" value="AVF25639.1"/>
    <property type="molecule type" value="Genomic_DNA"/>
</dbReference>
<evidence type="ECO:0000256" key="5">
    <source>
        <dbReference type="ARBA" id="ARBA00022801"/>
    </source>
</evidence>
<dbReference type="AlphaFoldDB" id="A0A2L1TY83"/>
<dbReference type="PANTHER" id="PTHR37311:SF1">
    <property type="entry name" value="2-PHOSPHOSULFOLACTATE PHOSPHATASE-RELATED"/>
    <property type="match status" value="1"/>
</dbReference>
<evidence type="ECO:0000256" key="4">
    <source>
        <dbReference type="ARBA" id="ARBA00021948"/>
    </source>
</evidence>
<dbReference type="PANTHER" id="PTHR37311">
    <property type="entry name" value="2-PHOSPHOSULFOLACTATE PHOSPHATASE-RELATED"/>
    <property type="match status" value="1"/>
</dbReference>
<dbReference type="GO" id="GO:0000287">
    <property type="term" value="F:magnesium ion binding"/>
    <property type="evidence" value="ECO:0007669"/>
    <property type="project" value="UniProtKB-UniRule"/>
</dbReference>
<evidence type="ECO:0000256" key="8">
    <source>
        <dbReference type="HAMAP-Rule" id="MF_00490"/>
    </source>
</evidence>
<reference evidence="10" key="1">
    <citation type="submission" date="2017-02" db="EMBL/GenBank/DDBJ databases">
        <title>Delineation of Paenibacillus larvae strains originating from foulbrood outbreaks.</title>
        <authorList>
            <person name="Beims H."/>
            <person name="Bunk B."/>
            <person name="Sproeer C."/>
            <person name="Mohr K.I."/>
            <person name="Pradella S."/>
            <person name="Guenther G."/>
            <person name="Rohde M."/>
            <person name="von der Ohe W."/>
            <person name="Steinert M."/>
        </authorList>
    </citation>
    <scope>NUCLEOTIDE SEQUENCE [LARGE SCALE GENOMIC DNA]</scope>
    <source>
        <strain evidence="10">Eric_III</strain>
    </source>
</reference>
<dbReference type="RefSeq" id="WP_077997161.1">
    <property type="nucleotide sequence ID" value="NZ_CP019655.1"/>
</dbReference>
<organism evidence="9 10">
    <name type="scientific">Paenibacillus larvae subsp. larvae</name>
    <dbReference type="NCBI Taxonomy" id="147375"/>
    <lineage>
        <taxon>Bacteria</taxon>
        <taxon>Bacillati</taxon>
        <taxon>Bacillota</taxon>
        <taxon>Bacilli</taxon>
        <taxon>Bacillales</taxon>
        <taxon>Paenibacillaceae</taxon>
        <taxon>Paenibacillus</taxon>
    </lineage>
</organism>
<dbReference type="InterPro" id="IPR036702">
    <property type="entry name" value="ComB-like_sf"/>
</dbReference>
<accession>A0A2L1TY83</accession>
<dbReference type="EC" id="3.1.3.71" evidence="3 8"/>
<protein>
    <recommendedName>
        <fullName evidence="4 8">Probable 2-phosphosulfolactate phosphatase</fullName>
        <ecNumber evidence="3 8">3.1.3.71</ecNumber>
    </recommendedName>
</protein>
<evidence type="ECO:0000313" key="9">
    <source>
        <dbReference type="EMBL" id="AVF25639.1"/>
    </source>
</evidence>
<gene>
    <name evidence="8 9" type="primary">comB</name>
    <name evidence="9" type="ORF">ERICIII_01450</name>
</gene>
<dbReference type="SUPFAM" id="SSF142823">
    <property type="entry name" value="ComB-like"/>
    <property type="match status" value="1"/>
</dbReference>